<evidence type="ECO:0000313" key="3">
    <source>
        <dbReference type="EMBL" id="HGV54963.1"/>
    </source>
</evidence>
<keyword evidence="1" id="KW-0378">Hydrolase</keyword>
<dbReference type="GO" id="GO:0016787">
    <property type="term" value="F:hydrolase activity"/>
    <property type="evidence" value="ECO:0007669"/>
    <property type="project" value="UniProtKB-KW"/>
</dbReference>
<comment type="caution">
    <text evidence="3">The sequence shown here is derived from an EMBL/GenBank/DDBJ whole genome shotgun (WGS) entry which is preliminary data.</text>
</comment>
<dbReference type="GO" id="GO:0005737">
    <property type="term" value="C:cytoplasm"/>
    <property type="evidence" value="ECO:0007669"/>
    <property type="project" value="TreeGrafter"/>
</dbReference>
<dbReference type="CDD" id="cd04692">
    <property type="entry name" value="NUDIX_Hydrolase"/>
    <property type="match status" value="1"/>
</dbReference>
<evidence type="ECO:0000256" key="1">
    <source>
        <dbReference type="ARBA" id="ARBA00022801"/>
    </source>
</evidence>
<gene>
    <name evidence="3" type="ORF">ENT73_02580</name>
</gene>
<evidence type="ECO:0000259" key="2">
    <source>
        <dbReference type="PROSITE" id="PS51462"/>
    </source>
</evidence>
<proteinExistence type="predicted"/>
<feature type="domain" description="Nudix hydrolase" evidence="2">
    <location>
        <begin position="46"/>
        <end position="173"/>
    </location>
</feature>
<dbReference type="InterPro" id="IPR015797">
    <property type="entry name" value="NUDIX_hydrolase-like_dom_sf"/>
</dbReference>
<dbReference type="Gene3D" id="3.90.79.10">
    <property type="entry name" value="Nucleoside Triphosphate Pyrophosphohydrolase"/>
    <property type="match status" value="1"/>
</dbReference>
<dbReference type="InterPro" id="IPR000086">
    <property type="entry name" value="NUDIX_hydrolase_dom"/>
</dbReference>
<sequence>MNELKKRGRKPKESPERIKREPIEVVDEDCQILGVLARGVVHTSGLFHRAVHVFIFNSKGEIYLQKKNLDREENPGLWSSSASGHINPGEPLAIAAQRELKEELRIKVKLEEVLRVPPSPETNWECTALFVGKTDKTPKPNPYEISEGKFVSIPELEKMIEESPEIFSPAFLYLWKLYKEKISQKED</sequence>
<dbReference type="InterPro" id="IPR020084">
    <property type="entry name" value="NUDIX_hydrolase_CS"/>
</dbReference>
<dbReference type="PROSITE" id="PS51462">
    <property type="entry name" value="NUDIX"/>
    <property type="match status" value="1"/>
</dbReference>
<protein>
    <submittedName>
        <fullName evidence="3">NUDIX domain-containing protein</fullName>
    </submittedName>
</protein>
<dbReference type="PROSITE" id="PS00893">
    <property type="entry name" value="NUDIX_BOX"/>
    <property type="match status" value="1"/>
</dbReference>
<accession>A0A832GKG3</accession>
<organism evidence="3">
    <name type="scientific">Caldimicrobium thiodismutans</name>
    <dbReference type="NCBI Taxonomy" id="1653476"/>
    <lineage>
        <taxon>Bacteria</taxon>
        <taxon>Pseudomonadati</taxon>
        <taxon>Thermodesulfobacteriota</taxon>
        <taxon>Thermodesulfobacteria</taxon>
        <taxon>Thermodesulfobacteriales</taxon>
        <taxon>Thermodesulfobacteriaceae</taxon>
        <taxon>Caldimicrobium</taxon>
    </lineage>
</organism>
<name>A0A832GKG3_9BACT</name>
<dbReference type="EMBL" id="DSZU01000042">
    <property type="protein sequence ID" value="HGV54963.1"/>
    <property type="molecule type" value="Genomic_DNA"/>
</dbReference>
<reference evidence="3" key="1">
    <citation type="journal article" date="2020" name="mSystems">
        <title>Genome- and Community-Level Interaction Insights into Carbon Utilization and Element Cycling Functions of Hydrothermarchaeota in Hydrothermal Sediment.</title>
        <authorList>
            <person name="Zhou Z."/>
            <person name="Liu Y."/>
            <person name="Xu W."/>
            <person name="Pan J."/>
            <person name="Luo Z.H."/>
            <person name="Li M."/>
        </authorList>
    </citation>
    <scope>NUCLEOTIDE SEQUENCE [LARGE SCALE GENOMIC DNA]</scope>
    <source>
        <strain evidence="3">SpSt-605</strain>
    </source>
</reference>
<dbReference type="AlphaFoldDB" id="A0A832GKG3"/>
<dbReference type="PANTHER" id="PTHR10885">
    <property type="entry name" value="ISOPENTENYL-DIPHOSPHATE DELTA-ISOMERASE"/>
    <property type="match status" value="1"/>
</dbReference>
<dbReference type="Pfam" id="PF00293">
    <property type="entry name" value="NUDIX"/>
    <property type="match status" value="1"/>
</dbReference>
<dbReference type="GO" id="GO:0004452">
    <property type="term" value="F:isopentenyl-diphosphate delta-isomerase activity"/>
    <property type="evidence" value="ECO:0007669"/>
    <property type="project" value="TreeGrafter"/>
</dbReference>
<dbReference type="SUPFAM" id="SSF55811">
    <property type="entry name" value="Nudix"/>
    <property type="match status" value="1"/>
</dbReference>
<dbReference type="GO" id="GO:0009240">
    <property type="term" value="P:isopentenyl diphosphate biosynthetic process"/>
    <property type="evidence" value="ECO:0007669"/>
    <property type="project" value="TreeGrafter"/>
</dbReference>
<dbReference type="PANTHER" id="PTHR10885:SF20">
    <property type="entry name" value="NUDIX HYDROLASE DOMAIN-CONTAINING PROTEIN"/>
    <property type="match status" value="1"/>
</dbReference>